<dbReference type="EMBL" id="WJXA01000010">
    <property type="protein sequence ID" value="KAF7129899.1"/>
    <property type="molecule type" value="Genomic_DNA"/>
</dbReference>
<evidence type="ECO:0000256" key="1">
    <source>
        <dbReference type="SAM" id="MobiDB-lite"/>
    </source>
</evidence>
<feature type="compositionally biased region" description="Pro residues" evidence="1">
    <location>
        <begin position="122"/>
        <end position="132"/>
    </location>
</feature>
<comment type="caution">
    <text evidence="2">The sequence shown here is derived from an EMBL/GenBank/DDBJ whole genome shotgun (WGS) entry which is preliminary data.</text>
</comment>
<gene>
    <name evidence="2" type="ORF">RHSIM_Rhsim10G0031700</name>
</gene>
<dbReference type="AlphaFoldDB" id="A0A834GE21"/>
<evidence type="ECO:0000313" key="3">
    <source>
        <dbReference type="Proteomes" id="UP000626092"/>
    </source>
</evidence>
<sequence>MIDNLYFFADIKLRHSMVEMFPLTSADAAYNKISGMLSTLGYPFILPVIPILSQTVDTLTRLIEHSSFSCSCHCETCRVEYENLKRFGSAVHLSFCGCGNSRSCERTSASHANGIHHQQQPSNPPGTPPPIIPLVKSSNRPRGLATSQSDQSGGFFNFPPRSIKPKTTWNRKFIGEPYPSVREKPFASSSCLI</sequence>
<keyword evidence="3" id="KW-1185">Reference proteome</keyword>
<feature type="region of interest" description="Disordered" evidence="1">
    <location>
        <begin position="113"/>
        <end position="161"/>
    </location>
</feature>
<dbReference type="OrthoDB" id="1709879at2759"/>
<reference evidence="2" key="1">
    <citation type="submission" date="2019-11" db="EMBL/GenBank/DDBJ databases">
        <authorList>
            <person name="Liu Y."/>
            <person name="Hou J."/>
            <person name="Li T.-Q."/>
            <person name="Guan C.-H."/>
            <person name="Wu X."/>
            <person name="Wu H.-Z."/>
            <person name="Ling F."/>
            <person name="Zhang R."/>
            <person name="Shi X.-G."/>
            <person name="Ren J.-P."/>
            <person name="Chen E.-F."/>
            <person name="Sun J.-M."/>
        </authorList>
    </citation>
    <scope>NUCLEOTIDE SEQUENCE</scope>
    <source>
        <strain evidence="2">Adult_tree_wgs_1</strain>
        <tissue evidence="2">Leaves</tissue>
    </source>
</reference>
<dbReference type="Proteomes" id="UP000626092">
    <property type="component" value="Unassembled WGS sequence"/>
</dbReference>
<proteinExistence type="predicted"/>
<protein>
    <submittedName>
        <fullName evidence="2">Uncharacterized protein</fullName>
    </submittedName>
</protein>
<evidence type="ECO:0000313" key="2">
    <source>
        <dbReference type="EMBL" id="KAF7129899.1"/>
    </source>
</evidence>
<accession>A0A834GE21</accession>
<feature type="compositionally biased region" description="Polar residues" evidence="1">
    <location>
        <begin position="136"/>
        <end position="154"/>
    </location>
</feature>
<organism evidence="2 3">
    <name type="scientific">Rhododendron simsii</name>
    <name type="common">Sims's rhododendron</name>
    <dbReference type="NCBI Taxonomy" id="118357"/>
    <lineage>
        <taxon>Eukaryota</taxon>
        <taxon>Viridiplantae</taxon>
        <taxon>Streptophyta</taxon>
        <taxon>Embryophyta</taxon>
        <taxon>Tracheophyta</taxon>
        <taxon>Spermatophyta</taxon>
        <taxon>Magnoliopsida</taxon>
        <taxon>eudicotyledons</taxon>
        <taxon>Gunneridae</taxon>
        <taxon>Pentapetalae</taxon>
        <taxon>asterids</taxon>
        <taxon>Ericales</taxon>
        <taxon>Ericaceae</taxon>
        <taxon>Ericoideae</taxon>
        <taxon>Rhodoreae</taxon>
        <taxon>Rhododendron</taxon>
    </lineage>
</organism>
<name>A0A834GE21_RHOSS</name>